<feature type="region of interest" description="Disordered" evidence="1">
    <location>
        <begin position="1"/>
        <end position="21"/>
    </location>
</feature>
<evidence type="ECO:0000313" key="2">
    <source>
        <dbReference type="EMBL" id="KAG5510627.1"/>
    </source>
</evidence>
<dbReference type="RefSeq" id="XP_067759231.1">
    <property type="nucleotide sequence ID" value="XM_067902872.1"/>
</dbReference>
<sequence>MAAEPHPAINPSMGSPLPSEPPCVQDVFSQLPPFSVAVPKPGVGGALNRPAVQCAEKEILPVPPAVVGSHRVQVSIRGRRYEMSMEVALASCLSFFVFFHWPFSVGNDDRDSAMCKGDATHAKRPLQTVGDAITAAAAPHDLAEEPHLLNHYTRVVEPVLHTFLDHWVTSLHAAAATQAEGECTSTAETKEAGDATPLPPLPPLPRPIRIAYDASVQVWKFEFAARLTATATGGCGDRSATAPLAAAEGNATATTDELNRSPFLLLQSDYMGVLLVYLRRCAQVRAARRAAAAADGATGALARYPTLPIRWAEMNYDEQLSFVQLLRCFGVVSLMGTYTHPTAPQSTSLYLGTGLGSAAVAAAAASSVSEEDACSVRTCAARLTDVQQKEMLQAETDSRIDVVEAGEMGNAEGDISKGNAAGLGGNWKGCARCGMSTHSVEECPYV</sequence>
<dbReference type="OrthoDB" id="245449at2759"/>
<name>A0A836LJD5_9TRYP</name>
<dbReference type="EMBL" id="JAFJZO010000009">
    <property type="protein sequence ID" value="KAG5510627.1"/>
    <property type="molecule type" value="Genomic_DNA"/>
</dbReference>
<protein>
    <submittedName>
        <fullName evidence="2">Uncharacterized protein</fullName>
    </submittedName>
</protein>
<comment type="caution">
    <text evidence="2">The sequence shown here is derived from an EMBL/GenBank/DDBJ whole genome shotgun (WGS) entry which is preliminary data.</text>
</comment>
<dbReference type="GeneID" id="94292949"/>
<accession>A0A836LJD5</accession>
<dbReference type="Proteomes" id="UP000674318">
    <property type="component" value="Unassembled WGS sequence"/>
</dbReference>
<proteinExistence type="predicted"/>
<feature type="region of interest" description="Disordered" evidence="1">
    <location>
        <begin position="179"/>
        <end position="202"/>
    </location>
</feature>
<reference evidence="2 3" key="1">
    <citation type="submission" date="2021-02" db="EMBL/GenBank/DDBJ databases">
        <title>Porcisia hertigi Genome sequencing and assembly.</title>
        <authorList>
            <person name="Almutairi H."/>
            <person name="Gatherer D."/>
        </authorList>
    </citation>
    <scope>NUCLEOTIDE SEQUENCE [LARGE SCALE GENOMIC DNA]</scope>
    <source>
        <strain evidence="2 3">C119</strain>
    </source>
</reference>
<dbReference type="KEGG" id="phet:94292949"/>
<keyword evidence="3" id="KW-1185">Reference proteome</keyword>
<evidence type="ECO:0000256" key="1">
    <source>
        <dbReference type="SAM" id="MobiDB-lite"/>
    </source>
</evidence>
<dbReference type="AlphaFoldDB" id="A0A836LJD5"/>
<evidence type="ECO:0000313" key="3">
    <source>
        <dbReference type="Proteomes" id="UP000674318"/>
    </source>
</evidence>
<organism evidence="2 3">
    <name type="scientific">Porcisia hertigi</name>
    <dbReference type="NCBI Taxonomy" id="2761500"/>
    <lineage>
        <taxon>Eukaryota</taxon>
        <taxon>Discoba</taxon>
        <taxon>Euglenozoa</taxon>
        <taxon>Kinetoplastea</taxon>
        <taxon>Metakinetoplastina</taxon>
        <taxon>Trypanosomatida</taxon>
        <taxon>Trypanosomatidae</taxon>
        <taxon>Leishmaniinae</taxon>
        <taxon>Porcisia</taxon>
    </lineage>
</organism>
<gene>
    <name evidence="2" type="ORF">JKF63_06925</name>
</gene>